<feature type="transmembrane region" description="Helical" evidence="6">
    <location>
        <begin position="177"/>
        <end position="193"/>
    </location>
</feature>
<evidence type="ECO:0000256" key="2">
    <source>
        <dbReference type="ARBA" id="ARBA00022692"/>
    </source>
</evidence>
<evidence type="ECO:0000256" key="3">
    <source>
        <dbReference type="ARBA" id="ARBA00022960"/>
    </source>
</evidence>
<keyword evidence="4 6" id="KW-1133">Transmembrane helix</keyword>
<feature type="transmembrane region" description="Helical" evidence="6">
    <location>
        <begin position="298"/>
        <end position="316"/>
    </location>
</feature>
<accession>A0ABX7YM61</accession>
<feature type="transmembrane region" description="Helical" evidence="6">
    <location>
        <begin position="82"/>
        <end position="99"/>
    </location>
</feature>
<dbReference type="PROSITE" id="PS00428">
    <property type="entry name" value="FTSW_RODA_SPOVE"/>
    <property type="match status" value="1"/>
</dbReference>
<feature type="transmembrane region" description="Helical" evidence="6">
    <location>
        <begin position="154"/>
        <end position="171"/>
    </location>
</feature>
<sequence>MRLTMFKNRSSVDSRIDYSLILPVFFLLLIGIVAVYIAVSQDYPDLVAQIVGQQLMWVVVGIISAFLVMFFSTEFLWKATPFLYVFGLGLMVLPLFFYSPELVASTGAKNWVTIGGMTLFQPSEFMKISYILMMARVIVTFHKRYPKRELRHDFLLIGLLGLCTLPVLVLLGLQSDLGTSLVFVAIFGGMVLLSGVSWKILLPTVTVGLALVSGFMLLFVSPGGTAFLHDLGMDTYQINRISAWLDPFKNAQSTTYQQAQSLIAIGSGGLTGLGFNKTNLLVPVRESDMIFTVIGEDFGFVGGCLLIGLYTLMIYRMLRITLKSNNRFYTYISTGYIMMVLFHVFENIGAATGVLPLTGIPLPFISQGGSSMVANLIGVGLVLSMSYQYTLSKEKRNTQSRSYKKISIKRVER</sequence>
<feature type="transmembrane region" description="Helical" evidence="6">
    <location>
        <begin position="51"/>
        <end position="70"/>
    </location>
</feature>
<feature type="transmembrane region" description="Helical" evidence="6">
    <location>
        <begin position="200"/>
        <end position="220"/>
    </location>
</feature>
<feature type="transmembrane region" description="Helical" evidence="6">
    <location>
        <begin position="125"/>
        <end position="142"/>
    </location>
</feature>
<dbReference type="Proteomes" id="UP000677616">
    <property type="component" value="Chromosome"/>
</dbReference>
<name>A0ABX7YM61_9STRE</name>
<keyword evidence="8" id="KW-1185">Reference proteome</keyword>
<feature type="transmembrane region" description="Helical" evidence="6">
    <location>
        <begin position="328"/>
        <end position="345"/>
    </location>
</feature>
<proteinExistence type="predicted"/>
<dbReference type="Pfam" id="PF01098">
    <property type="entry name" value="FTSW_RODA_SPOVE"/>
    <property type="match status" value="1"/>
</dbReference>
<dbReference type="InterPro" id="IPR001182">
    <property type="entry name" value="FtsW/RodA"/>
</dbReference>
<dbReference type="PANTHER" id="PTHR30474:SF1">
    <property type="entry name" value="PEPTIDOGLYCAN GLYCOSYLTRANSFERASE MRDB"/>
    <property type="match status" value="1"/>
</dbReference>
<dbReference type="InterPro" id="IPR018365">
    <property type="entry name" value="Cell_cycle_FtsW-rel_CS"/>
</dbReference>
<evidence type="ECO:0000256" key="1">
    <source>
        <dbReference type="ARBA" id="ARBA00004141"/>
    </source>
</evidence>
<keyword evidence="3" id="KW-0133">Cell shape</keyword>
<dbReference type="EMBL" id="CP073084">
    <property type="protein sequence ID" value="QUE54349.1"/>
    <property type="molecule type" value="Genomic_DNA"/>
</dbReference>
<evidence type="ECO:0000313" key="7">
    <source>
        <dbReference type="EMBL" id="QUE54349.1"/>
    </source>
</evidence>
<evidence type="ECO:0000313" key="8">
    <source>
        <dbReference type="Proteomes" id="UP000677616"/>
    </source>
</evidence>
<keyword evidence="2 6" id="KW-0812">Transmembrane</keyword>
<evidence type="ECO:0000256" key="5">
    <source>
        <dbReference type="ARBA" id="ARBA00023136"/>
    </source>
</evidence>
<evidence type="ECO:0000256" key="4">
    <source>
        <dbReference type="ARBA" id="ARBA00022989"/>
    </source>
</evidence>
<dbReference type="PANTHER" id="PTHR30474">
    <property type="entry name" value="CELL CYCLE PROTEIN"/>
    <property type="match status" value="1"/>
</dbReference>
<keyword evidence="5 6" id="KW-0472">Membrane</keyword>
<comment type="subcellular location">
    <subcellularLocation>
        <location evidence="1">Membrane</location>
        <topology evidence="1">Multi-pass membrane protein</topology>
    </subcellularLocation>
</comment>
<evidence type="ECO:0000256" key="6">
    <source>
        <dbReference type="SAM" id="Phobius"/>
    </source>
</evidence>
<reference evidence="7 8" key="1">
    <citation type="submission" date="2021-04" db="EMBL/GenBank/DDBJ databases">
        <title>Complete genome sequence of a novel Streptococcus species.</title>
        <authorList>
            <person name="Teng J.L.L."/>
        </authorList>
    </citation>
    <scope>NUCLEOTIDE SEQUENCE [LARGE SCALE GENOMIC DNA]</scope>
    <source>
        <strain evidence="7 8">HKU75</strain>
    </source>
</reference>
<protein>
    <submittedName>
        <fullName evidence="7">Rod shape-determining protein RodA</fullName>
    </submittedName>
</protein>
<gene>
    <name evidence="7" type="ORF">INT76_00175</name>
</gene>
<feature type="transmembrane region" description="Helical" evidence="6">
    <location>
        <begin position="20"/>
        <end position="39"/>
    </location>
</feature>
<feature type="transmembrane region" description="Helical" evidence="6">
    <location>
        <begin position="365"/>
        <end position="387"/>
    </location>
</feature>
<organism evidence="7 8">
    <name type="scientific">Streptococcus oriscaviae</name>
    <dbReference type="NCBI Taxonomy" id="2781599"/>
    <lineage>
        <taxon>Bacteria</taxon>
        <taxon>Bacillati</taxon>
        <taxon>Bacillota</taxon>
        <taxon>Bacilli</taxon>
        <taxon>Lactobacillales</taxon>
        <taxon>Streptococcaceae</taxon>
        <taxon>Streptococcus</taxon>
    </lineage>
</organism>